<name>A0AAV8PMM9_ENSVE</name>
<dbReference type="PANTHER" id="PTHR28653:SF1">
    <property type="entry name" value="ATPASE SWSAP1"/>
    <property type="match status" value="1"/>
</dbReference>
<dbReference type="GO" id="GO:0000724">
    <property type="term" value="P:double-strand break repair via homologous recombination"/>
    <property type="evidence" value="ECO:0007669"/>
    <property type="project" value="TreeGrafter"/>
</dbReference>
<evidence type="ECO:0000313" key="1">
    <source>
        <dbReference type="EMBL" id="KAJ8459541.1"/>
    </source>
</evidence>
<protein>
    <recommendedName>
        <fullName evidence="3">SF4 helicase domain-containing protein</fullName>
    </recommendedName>
</protein>
<dbReference type="GO" id="GO:0097196">
    <property type="term" value="C:Shu complex"/>
    <property type="evidence" value="ECO:0007669"/>
    <property type="project" value="TreeGrafter"/>
</dbReference>
<dbReference type="PANTHER" id="PTHR28653">
    <property type="match status" value="1"/>
</dbReference>
<keyword evidence="2" id="KW-1185">Reference proteome</keyword>
<evidence type="ECO:0000313" key="2">
    <source>
        <dbReference type="Proteomes" id="UP001222027"/>
    </source>
</evidence>
<reference evidence="1 2" key="1">
    <citation type="submission" date="2022-12" db="EMBL/GenBank/DDBJ databases">
        <title>Chromosome-scale assembly of the Ensete ventricosum genome.</title>
        <authorList>
            <person name="Dussert Y."/>
            <person name="Stocks J."/>
            <person name="Wendawek A."/>
            <person name="Woldeyes F."/>
            <person name="Nichols R.A."/>
            <person name="Borrell J.S."/>
        </authorList>
    </citation>
    <scope>NUCLEOTIDE SEQUENCE [LARGE SCALE GENOMIC DNA]</scope>
    <source>
        <strain evidence="2">cv. Maze</strain>
        <tissue evidence="1">Seeds</tissue>
    </source>
</reference>
<dbReference type="EMBL" id="JAQQAF010000009">
    <property type="protein sequence ID" value="KAJ8459541.1"/>
    <property type="molecule type" value="Genomic_DNA"/>
</dbReference>
<evidence type="ECO:0008006" key="3">
    <source>
        <dbReference type="Google" id="ProtNLM"/>
    </source>
</evidence>
<organism evidence="1 2">
    <name type="scientific">Ensete ventricosum</name>
    <name type="common">Abyssinian banana</name>
    <name type="synonym">Musa ensete</name>
    <dbReference type="NCBI Taxonomy" id="4639"/>
    <lineage>
        <taxon>Eukaryota</taxon>
        <taxon>Viridiplantae</taxon>
        <taxon>Streptophyta</taxon>
        <taxon>Embryophyta</taxon>
        <taxon>Tracheophyta</taxon>
        <taxon>Spermatophyta</taxon>
        <taxon>Magnoliopsida</taxon>
        <taxon>Liliopsida</taxon>
        <taxon>Zingiberales</taxon>
        <taxon>Musaceae</taxon>
        <taxon>Ensete</taxon>
    </lineage>
</organism>
<dbReference type="GO" id="GO:0003697">
    <property type="term" value="F:single-stranded DNA binding"/>
    <property type="evidence" value="ECO:0007669"/>
    <property type="project" value="TreeGrafter"/>
</dbReference>
<proteinExistence type="predicted"/>
<dbReference type="AlphaFoldDB" id="A0AAV8PMM9"/>
<gene>
    <name evidence="1" type="ORF">OPV22_032467</name>
</gene>
<sequence>MPSGGAFLRARDRRGWHPQGCWKASSRPGQGKAVLPRPYRSLPSSPVLLPGISGKTSLLFQFAINRASETNGDVVFICNKRRLEYKPPFLSQDVDPAAELLERIQMKYIEDYEGITKYFAAFHLYKSFPTAIIIDDFGDLFVDRSCQHKYGNARGRDLAMARTMALCQDAIAYANQKQQAQRLCNLLLADTHQGDNPRLLFIYKRWVQCLLTIQGDISGSFILNNSSISGNHLGKTRTAKYSIALQSLLLEVFES</sequence>
<accession>A0AAV8PMM9</accession>
<dbReference type="Proteomes" id="UP001222027">
    <property type="component" value="Unassembled WGS sequence"/>
</dbReference>
<comment type="caution">
    <text evidence="1">The sequence shown here is derived from an EMBL/GenBank/DDBJ whole genome shotgun (WGS) entry which is preliminary data.</text>
</comment>